<dbReference type="PANTHER" id="PTHR33889:SF7">
    <property type="entry name" value="OS04G0681850 PROTEIN"/>
    <property type="match status" value="1"/>
</dbReference>
<dbReference type="EMBL" id="CAADRA010005953">
    <property type="protein sequence ID" value="VFT93485.1"/>
    <property type="molecule type" value="Genomic_DNA"/>
</dbReference>
<accession>A0A485L693</accession>
<protein>
    <submittedName>
        <fullName evidence="2">Aste57867_16715 protein</fullName>
    </submittedName>
</protein>
<dbReference type="AlphaFoldDB" id="A0A485L693"/>
<sequence>MEEPFIRFGRELTPTEKMAIVTMLQNTLRDGKLPYGTIQSTSVVFKVHRNTVAKLWISYKQGSIATKKTGRVGPKQRYSKDEIVSLVQDVPQRKRSTMRDVAEATGISPAMVCRSLKTGVLQCRTSSLKLLLTDPNKMERIVYCLAHVRREAPDVGEADAGSRGRTARRATAHKQVQVFHSDEGLQEFEFSSMWDVVHLDEKWFNADKDRGLHCPW</sequence>
<name>A0A485L693_9STRA</name>
<keyword evidence="3" id="KW-1185">Reference proteome</keyword>
<dbReference type="Proteomes" id="UP000332933">
    <property type="component" value="Unassembled WGS sequence"/>
</dbReference>
<reference evidence="2 3" key="1">
    <citation type="submission" date="2019-03" db="EMBL/GenBank/DDBJ databases">
        <authorList>
            <person name="Gaulin E."/>
            <person name="Dumas B."/>
        </authorList>
    </citation>
    <scope>NUCLEOTIDE SEQUENCE [LARGE SCALE GENOMIC DNA]</scope>
    <source>
        <strain evidence="2">CBS 568.67</strain>
    </source>
</reference>
<dbReference type="PANTHER" id="PTHR33889">
    <property type="entry name" value="OS04G0681850 PROTEIN"/>
    <property type="match status" value="1"/>
</dbReference>
<gene>
    <name evidence="2" type="primary">Aste57867_16715</name>
    <name evidence="1" type="ORF">As57867_016658</name>
    <name evidence="2" type="ORF">ASTE57867_16715</name>
</gene>
<proteinExistence type="predicted"/>
<dbReference type="OrthoDB" id="123105at2759"/>
<reference evidence="1" key="2">
    <citation type="submission" date="2019-06" db="EMBL/GenBank/DDBJ databases">
        <title>Genomics analysis of Aphanomyces spp. identifies a new class of oomycete effector associated with host adaptation.</title>
        <authorList>
            <person name="Gaulin E."/>
        </authorList>
    </citation>
    <scope>NUCLEOTIDE SEQUENCE</scope>
    <source>
        <strain evidence="1">CBS 578.67</strain>
    </source>
</reference>
<organism evidence="2 3">
    <name type="scientific">Aphanomyces stellatus</name>
    <dbReference type="NCBI Taxonomy" id="120398"/>
    <lineage>
        <taxon>Eukaryota</taxon>
        <taxon>Sar</taxon>
        <taxon>Stramenopiles</taxon>
        <taxon>Oomycota</taxon>
        <taxon>Saprolegniomycetes</taxon>
        <taxon>Saprolegniales</taxon>
        <taxon>Verrucalvaceae</taxon>
        <taxon>Aphanomyces</taxon>
    </lineage>
</organism>
<evidence type="ECO:0000313" key="1">
    <source>
        <dbReference type="EMBL" id="KAF0692172.1"/>
    </source>
</evidence>
<evidence type="ECO:0000313" key="2">
    <source>
        <dbReference type="EMBL" id="VFT93485.1"/>
    </source>
</evidence>
<evidence type="ECO:0000313" key="3">
    <source>
        <dbReference type="Proteomes" id="UP000332933"/>
    </source>
</evidence>
<dbReference type="EMBL" id="VJMH01005932">
    <property type="protein sequence ID" value="KAF0692172.1"/>
    <property type="molecule type" value="Genomic_DNA"/>
</dbReference>